<protein>
    <submittedName>
        <fullName evidence="3">YdcF family protein</fullName>
    </submittedName>
</protein>
<accession>A0A853IN85</accession>
<evidence type="ECO:0000313" key="4">
    <source>
        <dbReference type="Proteomes" id="UP000569732"/>
    </source>
</evidence>
<proteinExistence type="predicted"/>
<keyword evidence="1" id="KW-0472">Membrane</keyword>
<keyword evidence="1" id="KW-0812">Transmembrane</keyword>
<reference evidence="3 4" key="1">
    <citation type="submission" date="2020-07" db="EMBL/GenBank/DDBJ databases">
        <title>Endozoicomonas sp. nov., isolated from sediment.</title>
        <authorList>
            <person name="Gu T."/>
        </authorList>
    </citation>
    <scope>NUCLEOTIDE SEQUENCE [LARGE SCALE GENOMIC DNA]</scope>
    <source>
        <strain evidence="3 4">SM1973</strain>
    </source>
</reference>
<dbReference type="AlphaFoldDB" id="A0A853IN85"/>
<dbReference type="PANTHER" id="PTHR30336">
    <property type="entry name" value="INNER MEMBRANE PROTEIN, PROBABLE PERMEASE"/>
    <property type="match status" value="1"/>
</dbReference>
<gene>
    <name evidence="3" type="ORF">H0A36_25025</name>
</gene>
<dbReference type="CDD" id="cd06259">
    <property type="entry name" value="YdcF-like"/>
    <property type="match status" value="1"/>
</dbReference>
<dbReference type="EMBL" id="JACCKB010000072">
    <property type="protein sequence ID" value="NYZ69286.1"/>
    <property type="molecule type" value="Genomic_DNA"/>
</dbReference>
<dbReference type="InterPro" id="IPR014729">
    <property type="entry name" value="Rossmann-like_a/b/a_fold"/>
</dbReference>
<evidence type="ECO:0000313" key="3">
    <source>
        <dbReference type="EMBL" id="NYZ69286.1"/>
    </source>
</evidence>
<name>A0A853IN85_9GAMM</name>
<keyword evidence="1" id="KW-1133">Transmembrane helix</keyword>
<feature type="transmembrane region" description="Helical" evidence="1">
    <location>
        <begin position="12"/>
        <end position="32"/>
    </location>
</feature>
<dbReference type="PANTHER" id="PTHR30336:SF20">
    <property type="entry name" value="DUF218 DOMAIN-CONTAINING PROTEIN"/>
    <property type="match status" value="1"/>
</dbReference>
<feature type="domain" description="DUF218" evidence="2">
    <location>
        <begin position="49"/>
        <end position="179"/>
    </location>
</feature>
<dbReference type="Gene3D" id="3.40.50.620">
    <property type="entry name" value="HUPs"/>
    <property type="match status" value="1"/>
</dbReference>
<organism evidence="3 4">
    <name type="scientific">Spartinivicinus marinus</name>
    <dbReference type="NCBI Taxonomy" id="2994442"/>
    <lineage>
        <taxon>Bacteria</taxon>
        <taxon>Pseudomonadati</taxon>
        <taxon>Pseudomonadota</taxon>
        <taxon>Gammaproteobacteria</taxon>
        <taxon>Oceanospirillales</taxon>
        <taxon>Zooshikellaceae</taxon>
        <taxon>Spartinivicinus</taxon>
    </lineage>
</organism>
<keyword evidence="4" id="KW-1185">Reference proteome</keyword>
<evidence type="ECO:0000259" key="2">
    <source>
        <dbReference type="Pfam" id="PF02698"/>
    </source>
</evidence>
<evidence type="ECO:0000256" key="1">
    <source>
        <dbReference type="SAM" id="Phobius"/>
    </source>
</evidence>
<dbReference type="Proteomes" id="UP000569732">
    <property type="component" value="Unassembled WGS sequence"/>
</dbReference>
<dbReference type="RefSeq" id="WP_180571283.1">
    <property type="nucleotide sequence ID" value="NZ_JACCKB010000072.1"/>
</dbReference>
<comment type="caution">
    <text evidence="3">The sequence shown here is derived from an EMBL/GenBank/DDBJ whole genome shotgun (WGS) entry which is preliminary data.</text>
</comment>
<dbReference type="InterPro" id="IPR003848">
    <property type="entry name" value="DUF218"/>
</dbReference>
<sequence length="221" mass="25166">MHYFSKVKNRILKIISLLFAINLVLAISWLTYVNNHFTQKAAPFADATIILMGNFNSTYTALGNKTLRRLNHALQLYKQGFTATFLCVGGSRPDKGVYGAELMKQYLISQGVATSAILIEKNSFDTQTNWKNAKQVIANQKWKSVQVISTALHLYRLKGIIEQYPSPLNITYLPISLSQPNPAASYFELWFNVHYDWAAHLSYLLPQATYSWLIKVIRSQN</sequence>
<dbReference type="GO" id="GO:0005886">
    <property type="term" value="C:plasma membrane"/>
    <property type="evidence" value="ECO:0007669"/>
    <property type="project" value="TreeGrafter"/>
</dbReference>
<dbReference type="InterPro" id="IPR051599">
    <property type="entry name" value="Cell_Envelope_Assoc"/>
</dbReference>
<dbReference type="Pfam" id="PF02698">
    <property type="entry name" value="DUF218"/>
    <property type="match status" value="1"/>
</dbReference>